<dbReference type="InterPro" id="IPR009057">
    <property type="entry name" value="Homeodomain-like_sf"/>
</dbReference>
<evidence type="ECO:0008006" key="3">
    <source>
        <dbReference type="Google" id="ProtNLM"/>
    </source>
</evidence>
<sequence length="47" mass="5620">MIKQNLHRKTYRKEFKLQTIKMIIEQGNGYRGVASELGLPYHKMVRN</sequence>
<dbReference type="Proteomes" id="UP000009226">
    <property type="component" value="Chromosome"/>
</dbReference>
<name>F6B872_DESCC</name>
<dbReference type="KEGG" id="dca:Desca_0629"/>
<evidence type="ECO:0000313" key="2">
    <source>
        <dbReference type="Proteomes" id="UP000009226"/>
    </source>
</evidence>
<keyword evidence="2" id="KW-1185">Reference proteome</keyword>
<organism evidence="1 2">
    <name type="scientific">Desulfotomaculum nigrificans (strain DSM 14880 / VKM B-2319 / CO-1-SRB)</name>
    <name type="common">Desulfotomaculum carboxydivorans</name>
    <dbReference type="NCBI Taxonomy" id="868595"/>
    <lineage>
        <taxon>Bacteria</taxon>
        <taxon>Bacillati</taxon>
        <taxon>Bacillota</taxon>
        <taxon>Clostridia</taxon>
        <taxon>Eubacteriales</taxon>
        <taxon>Desulfotomaculaceae</taxon>
        <taxon>Desulfotomaculum</taxon>
    </lineage>
</organism>
<gene>
    <name evidence="1" type="ordered locus">Desca_0629</name>
</gene>
<protein>
    <recommendedName>
        <fullName evidence="3">Transposase IS3/IS911 family protein</fullName>
    </recommendedName>
</protein>
<dbReference type="SUPFAM" id="SSF46689">
    <property type="entry name" value="Homeodomain-like"/>
    <property type="match status" value="1"/>
</dbReference>
<dbReference type="HOGENOM" id="CLU_3167201_0_0_9"/>
<dbReference type="RefSeq" id="WP_013809744.1">
    <property type="nucleotide sequence ID" value="NC_015565.1"/>
</dbReference>
<reference evidence="1 2" key="1">
    <citation type="submission" date="2011-05" db="EMBL/GenBank/DDBJ databases">
        <title>Complete sequence of Desulfotomaculum carboxydivorans CO-1-SRB.</title>
        <authorList>
            <consortium name="US DOE Joint Genome Institute"/>
            <person name="Lucas S."/>
            <person name="Han J."/>
            <person name="Lapidus A."/>
            <person name="Cheng J.-F."/>
            <person name="Goodwin L."/>
            <person name="Pitluck S."/>
            <person name="Peters L."/>
            <person name="Mikhailova N."/>
            <person name="Lu M."/>
            <person name="Han C."/>
            <person name="Tapia R."/>
            <person name="Land M."/>
            <person name="Hauser L."/>
            <person name="Kyrpides N."/>
            <person name="Ivanova N."/>
            <person name="Pagani I."/>
            <person name="Stams A."/>
            <person name="Plugge C."/>
            <person name="Muyzer G."/>
            <person name="Kuever J."/>
            <person name="Parshina S."/>
            <person name="Ivanova A."/>
            <person name="Nazina T."/>
            <person name="Woyke T."/>
        </authorList>
    </citation>
    <scope>NUCLEOTIDE SEQUENCE [LARGE SCALE GENOMIC DNA]</scope>
    <source>
        <strain evidence="2">DSM 14880 / VKM B-2319 / CO-1-SRB</strain>
    </source>
</reference>
<accession>F6B872</accession>
<dbReference type="EMBL" id="CP002736">
    <property type="protein sequence ID" value="AEF93517.1"/>
    <property type="molecule type" value="Genomic_DNA"/>
</dbReference>
<evidence type="ECO:0000313" key="1">
    <source>
        <dbReference type="EMBL" id="AEF93517.1"/>
    </source>
</evidence>
<proteinExistence type="predicted"/>
<dbReference type="AlphaFoldDB" id="F6B872"/>